<reference evidence="3 4" key="1">
    <citation type="submission" date="2016-11" db="EMBL/GenBank/DDBJ databases">
        <authorList>
            <person name="Jaros S."/>
            <person name="Januszkiewicz K."/>
            <person name="Wedrychowicz H."/>
        </authorList>
    </citation>
    <scope>NUCLEOTIDE SEQUENCE [LARGE SCALE GENOMIC DNA]</scope>
    <source>
        <strain evidence="3 4">DSM 27063</strain>
    </source>
</reference>
<evidence type="ECO:0000313" key="4">
    <source>
        <dbReference type="Proteomes" id="UP000184050"/>
    </source>
</evidence>
<dbReference type="InterPro" id="IPR001322">
    <property type="entry name" value="Lamin_tail_dom"/>
</dbReference>
<name>A0A1M6KER7_9BACT</name>
<dbReference type="Proteomes" id="UP000184050">
    <property type="component" value="Unassembled WGS sequence"/>
</dbReference>
<dbReference type="InterPro" id="IPR036415">
    <property type="entry name" value="Lamin_tail_dom_sf"/>
</dbReference>
<evidence type="ECO:0000256" key="1">
    <source>
        <dbReference type="SAM" id="MobiDB-lite"/>
    </source>
</evidence>
<feature type="domain" description="LTD" evidence="2">
    <location>
        <begin position="178"/>
        <end position="306"/>
    </location>
</feature>
<dbReference type="Gene3D" id="2.60.40.4070">
    <property type="match status" value="1"/>
</dbReference>
<feature type="region of interest" description="Disordered" evidence="1">
    <location>
        <begin position="328"/>
        <end position="356"/>
    </location>
</feature>
<organism evidence="3 4">
    <name type="scientific">Tangfeifania diversioriginum</name>
    <dbReference type="NCBI Taxonomy" id="1168035"/>
    <lineage>
        <taxon>Bacteria</taxon>
        <taxon>Pseudomonadati</taxon>
        <taxon>Bacteroidota</taxon>
        <taxon>Bacteroidia</taxon>
        <taxon>Marinilabiliales</taxon>
        <taxon>Prolixibacteraceae</taxon>
        <taxon>Tangfeifania</taxon>
    </lineage>
</organism>
<accession>A0A1M6KER7</accession>
<feature type="compositionally biased region" description="Polar residues" evidence="1">
    <location>
        <begin position="328"/>
        <end position="341"/>
    </location>
</feature>
<dbReference type="PROSITE" id="PS51841">
    <property type="entry name" value="LTD"/>
    <property type="match status" value="1"/>
</dbReference>
<dbReference type="EMBL" id="FQZE01000023">
    <property type="protein sequence ID" value="SHJ57466.1"/>
    <property type="molecule type" value="Genomic_DNA"/>
</dbReference>
<dbReference type="Pfam" id="PF13585">
    <property type="entry name" value="CHU_C"/>
    <property type="match status" value="1"/>
</dbReference>
<dbReference type="STRING" id="1168035.SAMN05444280_12320"/>
<dbReference type="AlphaFoldDB" id="A0A1M6KER7"/>
<gene>
    <name evidence="3" type="ORF">SAMN05444280_12320</name>
</gene>
<evidence type="ECO:0000259" key="2">
    <source>
        <dbReference type="PROSITE" id="PS51841"/>
    </source>
</evidence>
<sequence>MCCGNSLAAQEIWRENFSEPGKGIWGSGEKYIVSDFSGITTWNLEFDENELTLIDAEDYAKTVSTSGGRFEVRDIHGEVVWRSEWIDISGLEKVDIELTASETGSGANTETKYLKTFYRLDEGEEIPFAEYSANAGNWGSVQAVSKGLKGNSLQIVCYLSNHYANDKVILDEVVVAAEEKYYPPAEPGEIILNEILFNPFPDGEDYVEIYNNSNRVIPLGKLFLASRDKEFQLEQIYDLSGKIYLIPPKSYVAITKDTSAVFPFFQIECSECFQQVARIPSFNNDDDYVVLLNENLEILDELYYNESMHTPFLADVEGVSLERVSFSEPTNAPGNWHSASSDAGYGTPGYENSQTGRELTGKPKVIFEPEAFSPNLDGYNDEFVVRYEMTKPGYVANITIFDAAGRFVQHLAKNEILGTTGKFVWNGEDETGSRLPLGVYVVIVEIFNTEGEVHRFKDGVVLTDILK</sequence>
<dbReference type="SUPFAM" id="SSF74853">
    <property type="entry name" value="Lamin A/C globular tail domain"/>
    <property type="match status" value="1"/>
</dbReference>
<evidence type="ECO:0000313" key="3">
    <source>
        <dbReference type="EMBL" id="SHJ57466.1"/>
    </source>
</evidence>
<protein>
    <submittedName>
        <fullName evidence="3">Lamin Tail Domain</fullName>
    </submittedName>
</protein>
<keyword evidence="4" id="KW-1185">Reference proteome</keyword>
<proteinExistence type="predicted"/>